<dbReference type="Gene3D" id="3.40.50.300">
    <property type="entry name" value="P-loop containing nucleotide triphosphate hydrolases"/>
    <property type="match status" value="1"/>
</dbReference>
<evidence type="ECO:0000313" key="9">
    <source>
        <dbReference type="Proteomes" id="UP000461443"/>
    </source>
</evidence>
<sequence>MNTIHQKKPIIRFESVEKRYGKFYALNGVHLSINAGQRVVICGPSGSGKSTLLRCINGLDSFQKGEIIVDGVNLSVGHRNIDTVRGRCGMVFQHFNLFPHMTVLQNCMLAPVTTKTLSPRQAKDTALELLERVKIKDKANHYPGQLSGGQQQRVAIARALCMGPKLMLLDEPTSALDPEMIAEVLEVITDLAKTGITLVCVTHEMNFAKSMADRLIFMDAGKILEDHPPIDFFNYPETDRAKSFLSQILRH</sequence>
<protein>
    <submittedName>
        <fullName evidence="8">ATP-binding cassette domain-containing protein</fullName>
    </submittedName>
</protein>
<comment type="caution">
    <text evidence="8">The sequence shown here is derived from an EMBL/GenBank/DDBJ whole genome shotgun (WGS) entry which is preliminary data.</text>
</comment>
<dbReference type="GO" id="GO:0016887">
    <property type="term" value="F:ATP hydrolysis activity"/>
    <property type="evidence" value="ECO:0007669"/>
    <property type="project" value="InterPro"/>
</dbReference>
<keyword evidence="4" id="KW-0547">Nucleotide-binding</keyword>
<evidence type="ECO:0000256" key="1">
    <source>
        <dbReference type="ARBA" id="ARBA00004417"/>
    </source>
</evidence>
<proteinExistence type="inferred from homology"/>
<name>A0A845SR82_9GAMM</name>
<dbReference type="SUPFAM" id="SSF52540">
    <property type="entry name" value="P-loop containing nucleoside triphosphate hydrolases"/>
    <property type="match status" value="1"/>
</dbReference>
<dbReference type="GO" id="GO:0005886">
    <property type="term" value="C:plasma membrane"/>
    <property type="evidence" value="ECO:0007669"/>
    <property type="project" value="UniProtKB-SubCell"/>
</dbReference>
<dbReference type="EMBL" id="WUBS01000023">
    <property type="protein sequence ID" value="NDL65862.1"/>
    <property type="molecule type" value="Genomic_DNA"/>
</dbReference>
<keyword evidence="5 8" id="KW-0067">ATP-binding</keyword>
<dbReference type="InterPro" id="IPR027417">
    <property type="entry name" value="P-loop_NTPase"/>
</dbReference>
<dbReference type="RefSeq" id="WP_162368569.1">
    <property type="nucleotide sequence ID" value="NZ_WUBS01000023.1"/>
</dbReference>
<evidence type="ECO:0000256" key="3">
    <source>
        <dbReference type="ARBA" id="ARBA00022448"/>
    </source>
</evidence>
<dbReference type="Proteomes" id="UP000461443">
    <property type="component" value="Unassembled WGS sequence"/>
</dbReference>
<dbReference type="SMART" id="SM00382">
    <property type="entry name" value="AAA"/>
    <property type="match status" value="1"/>
</dbReference>
<feature type="domain" description="ABC transporter" evidence="7">
    <location>
        <begin position="11"/>
        <end position="245"/>
    </location>
</feature>
<keyword evidence="3" id="KW-0813">Transport</keyword>
<evidence type="ECO:0000256" key="6">
    <source>
        <dbReference type="ARBA" id="ARBA00022970"/>
    </source>
</evidence>
<evidence type="ECO:0000259" key="7">
    <source>
        <dbReference type="PROSITE" id="PS50893"/>
    </source>
</evidence>
<dbReference type="PIRSF" id="PIRSF039085">
    <property type="entry name" value="ABC_ATPase_HisP"/>
    <property type="match status" value="1"/>
</dbReference>
<evidence type="ECO:0000256" key="4">
    <source>
        <dbReference type="ARBA" id="ARBA00022741"/>
    </source>
</evidence>
<dbReference type="InterPro" id="IPR003439">
    <property type="entry name" value="ABC_transporter-like_ATP-bd"/>
</dbReference>
<keyword evidence="9" id="KW-1185">Reference proteome</keyword>
<reference evidence="8 9" key="2">
    <citation type="submission" date="2020-02" db="EMBL/GenBank/DDBJ databases">
        <title>The new genus of Enterobacteriales.</title>
        <authorList>
            <person name="Kim I.S."/>
        </authorList>
    </citation>
    <scope>NUCLEOTIDE SEQUENCE [LARGE SCALE GENOMIC DNA]</scope>
    <source>
        <strain evidence="8 9">SAP-6</strain>
    </source>
</reference>
<accession>A0A845SR82</accession>
<evidence type="ECO:0000313" key="8">
    <source>
        <dbReference type="EMBL" id="NDL65862.1"/>
    </source>
</evidence>
<organism evidence="8 9">
    <name type="scientific">Acerihabitans arboris</name>
    <dbReference type="NCBI Taxonomy" id="2691583"/>
    <lineage>
        <taxon>Bacteria</taxon>
        <taxon>Pseudomonadati</taxon>
        <taxon>Pseudomonadota</taxon>
        <taxon>Gammaproteobacteria</taxon>
        <taxon>Enterobacterales</taxon>
        <taxon>Pectobacteriaceae</taxon>
        <taxon>Acerihabitans</taxon>
    </lineage>
</organism>
<dbReference type="AlphaFoldDB" id="A0A845SR82"/>
<dbReference type="InterPro" id="IPR003593">
    <property type="entry name" value="AAA+_ATPase"/>
</dbReference>
<dbReference type="PROSITE" id="PS50893">
    <property type="entry name" value="ABC_TRANSPORTER_2"/>
    <property type="match status" value="1"/>
</dbReference>
<dbReference type="GO" id="GO:0005524">
    <property type="term" value="F:ATP binding"/>
    <property type="evidence" value="ECO:0007669"/>
    <property type="project" value="UniProtKB-KW"/>
</dbReference>
<dbReference type="PANTHER" id="PTHR43166:SF4">
    <property type="entry name" value="PHOSPHONATES IMPORT ATP-BINDING PROTEIN PHNC"/>
    <property type="match status" value="1"/>
</dbReference>
<dbReference type="InterPro" id="IPR017871">
    <property type="entry name" value="ABC_transporter-like_CS"/>
</dbReference>
<dbReference type="PROSITE" id="PS00211">
    <property type="entry name" value="ABC_TRANSPORTER_1"/>
    <property type="match status" value="1"/>
</dbReference>
<evidence type="ECO:0000256" key="2">
    <source>
        <dbReference type="ARBA" id="ARBA00005417"/>
    </source>
</evidence>
<dbReference type="FunFam" id="3.40.50.300:FF:000020">
    <property type="entry name" value="Amino acid ABC transporter ATP-binding component"/>
    <property type="match status" value="1"/>
</dbReference>
<dbReference type="GO" id="GO:0015424">
    <property type="term" value="F:ABC-type amino acid transporter activity"/>
    <property type="evidence" value="ECO:0007669"/>
    <property type="project" value="InterPro"/>
</dbReference>
<dbReference type="InterPro" id="IPR030679">
    <property type="entry name" value="ABC_ATPase_HisP-typ"/>
</dbReference>
<evidence type="ECO:0000256" key="5">
    <source>
        <dbReference type="ARBA" id="ARBA00022840"/>
    </source>
</evidence>
<reference evidence="8 9" key="1">
    <citation type="submission" date="2019-12" db="EMBL/GenBank/DDBJ databases">
        <authorList>
            <person name="Lee S.D."/>
        </authorList>
    </citation>
    <scope>NUCLEOTIDE SEQUENCE [LARGE SCALE GENOMIC DNA]</scope>
    <source>
        <strain evidence="8 9">SAP-6</strain>
    </source>
</reference>
<dbReference type="PANTHER" id="PTHR43166">
    <property type="entry name" value="AMINO ACID IMPORT ATP-BINDING PROTEIN"/>
    <property type="match status" value="1"/>
</dbReference>
<dbReference type="Pfam" id="PF00005">
    <property type="entry name" value="ABC_tran"/>
    <property type="match status" value="1"/>
</dbReference>
<dbReference type="CDD" id="cd03262">
    <property type="entry name" value="ABC_HisP_GlnQ"/>
    <property type="match status" value="1"/>
</dbReference>
<dbReference type="InterPro" id="IPR050086">
    <property type="entry name" value="MetN_ABC_transporter-like"/>
</dbReference>
<gene>
    <name evidence="8" type="ORF">GRH90_24330</name>
</gene>
<keyword evidence="6" id="KW-0029">Amino-acid transport</keyword>
<comment type="subcellular location">
    <subcellularLocation>
        <location evidence="1">Cell inner membrane</location>
        <topology evidence="1">Peripheral membrane protein</topology>
    </subcellularLocation>
</comment>
<comment type="similarity">
    <text evidence="2">Belongs to the ABC transporter superfamily.</text>
</comment>